<dbReference type="RefSeq" id="WP_147850447.1">
    <property type="nucleotide sequence ID" value="NZ_VDUZ01000040.1"/>
</dbReference>
<dbReference type="InterPro" id="IPR023606">
    <property type="entry name" value="CoA-Trfase_III_dom_1_sf"/>
</dbReference>
<dbReference type="InterPro" id="IPR044855">
    <property type="entry name" value="CoA-Trfase_III_dom3_sf"/>
</dbReference>
<dbReference type="PANTHER" id="PTHR48228">
    <property type="entry name" value="SUCCINYL-COA--D-CITRAMALATE COA-TRANSFERASE"/>
    <property type="match status" value="1"/>
</dbReference>
<dbReference type="OrthoDB" id="9781472at2"/>
<sequence>MKLDGIKVLDLSSFLPGPHLTMMMADHGADVIRIEPPGGEPTRQIGVREAGSTVYFRNTQRGKRSLMLDLKQKQAVDIFMRLAERADVIVESFRPGVVDRLGVGYEAVKARAPRVVYCSISAYGQDGPSRDRPTHDLGIQAELGLLAANTGADGRPAMPAVPAADATASLMALNGILMALLRRTQTGRGDYIDIAMMDTLLAWMPNVMGPVFGENRMPNPRHERTWGGHAMYNIYETADGRHLVLGGSELKFTRNLLTDLGRPDLVALCQQGPGPVEDPVRDFFRQTFRQKTLAQWMDWFKGRDVCVSPVNDMLEAIHDPHVQHRKMVVTDGRGLKHLGIPIKFRDEPGRIDFAWPELGAHGPAILRDLGYADDEIARLREKDVI</sequence>
<accession>A0A5C8PD08</accession>
<dbReference type="Pfam" id="PF02515">
    <property type="entry name" value="CoA_transf_3"/>
    <property type="match status" value="1"/>
</dbReference>
<dbReference type="Gene3D" id="3.30.1540.10">
    <property type="entry name" value="formyl-coa transferase, domain 3"/>
    <property type="match status" value="1"/>
</dbReference>
<dbReference type="Proteomes" id="UP000321638">
    <property type="component" value="Unassembled WGS sequence"/>
</dbReference>
<name>A0A5C8PD08_9HYPH</name>
<proteinExistence type="predicted"/>
<dbReference type="InterPro" id="IPR003673">
    <property type="entry name" value="CoA-Trfase_fam_III"/>
</dbReference>
<dbReference type="PANTHER" id="PTHR48228:SF5">
    <property type="entry name" value="ALPHA-METHYLACYL-COA RACEMASE"/>
    <property type="match status" value="1"/>
</dbReference>
<gene>
    <name evidence="1" type="ORF">FHP25_28775</name>
</gene>
<organism evidence="1 2">
    <name type="scientific">Vineibacter terrae</name>
    <dbReference type="NCBI Taxonomy" id="2586908"/>
    <lineage>
        <taxon>Bacteria</taxon>
        <taxon>Pseudomonadati</taxon>
        <taxon>Pseudomonadota</taxon>
        <taxon>Alphaproteobacteria</taxon>
        <taxon>Hyphomicrobiales</taxon>
        <taxon>Vineibacter</taxon>
    </lineage>
</organism>
<keyword evidence="1" id="KW-0808">Transferase</keyword>
<protein>
    <submittedName>
        <fullName evidence="1">CoA transferase</fullName>
    </submittedName>
</protein>
<reference evidence="1 2" key="1">
    <citation type="submission" date="2019-06" db="EMBL/GenBank/DDBJ databases">
        <title>New taxonomy in bacterial strain CC-CFT640, isolated from vineyard.</title>
        <authorList>
            <person name="Lin S.-Y."/>
            <person name="Tsai C.-F."/>
            <person name="Young C.-C."/>
        </authorList>
    </citation>
    <scope>NUCLEOTIDE SEQUENCE [LARGE SCALE GENOMIC DNA]</scope>
    <source>
        <strain evidence="1 2">CC-CFT640</strain>
    </source>
</reference>
<dbReference type="SUPFAM" id="SSF89796">
    <property type="entry name" value="CoA-transferase family III (CaiB/BaiF)"/>
    <property type="match status" value="1"/>
</dbReference>
<comment type="caution">
    <text evidence="1">The sequence shown here is derived from an EMBL/GenBank/DDBJ whole genome shotgun (WGS) entry which is preliminary data.</text>
</comment>
<dbReference type="Gene3D" id="3.40.50.10540">
    <property type="entry name" value="Crotonobetainyl-coa:carnitine coa-transferase, domain 1"/>
    <property type="match status" value="1"/>
</dbReference>
<dbReference type="EMBL" id="VDUZ01000040">
    <property type="protein sequence ID" value="TXL71688.1"/>
    <property type="molecule type" value="Genomic_DNA"/>
</dbReference>
<dbReference type="AlphaFoldDB" id="A0A5C8PD08"/>
<keyword evidence="2" id="KW-1185">Reference proteome</keyword>
<evidence type="ECO:0000313" key="2">
    <source>
        <dbReference type="Proteomes" id="UP000321638"/>
    </source>
</evidence>
<dbReference type="GO" id="GO:0016740">
    <property type="term" value="F:transferase activity"/>
    <property type="evidence" value="ECO:0007669"/>
    <property type="project" value="UniProtKB-KW"/>
</dbReference>
<evidence type="ECO:0000313" key="1">
    <source>
        <dbReference type="EMBL" id="TXL71688.1"/>
    </source>
</evidence>
<dbReference type="InterPro" id="IPR050509">
    <property type="entry name" value="CoA-transferase_III"/>
</dbReference>